<protein>
    <submittedName>
        <fullName evidence="1">Uncharacterized protein</fullName>
    </submittedName>
</protein>
<name>A0ABV4H6J1_9ACTN</name>
<keyword evidence="2" id="KW-1185">Reference proteome</keyword>
<comment type="caution">
    <text evidence="1">The sequence shown here is derived from an EMBL/GenBank/DDBJ whole genome shotgun (WGS) entry which is preliminary data.</text>
</comment>
<evidence type="ECO:0000313" key="1">
    <source>
        <dbReference type="EMBL" id="MEZ0166070.1"/>
    </source>
</evidence>
<gene>
    <name evidence="1" type="ORF">AB2L27_15025</name>
</gene>
<organism evidence="1 2">
    <name type="scientific">Kineococcus halophytocola</name>
    <dbReference type="NCBI Taxonomy" id="3234027"/>
    <lineage>
        <taxon>Bacteria</taxon>
        <taxon>Bacillati</taxon>
        <taxon>Actinomycetota</taxon>
        <taxon>Actinomycetes</taxon>
        <taxon>Kineosporiales</taxon>
        <taxon>Kineosporiaceae</taxon>
        <taxon>Kineococcus</taxon>
    </lineage>
</organism>
<dbReference type="Proteomes" id="UP001565927">
    <property type="component" value="Unassembled WGS sequence"/>
</dbReference>
<dbReference type="EMBL" id="JBGFTU010000017">
    <property type="protein sequence ID" value="MEZ0166070.1"/>
    <property type="molecule type" value="Genomic_DNA"/>
</dbReference>
<sequence length="186" mass="19273">MATTRTTLAACLVLQGAADTGALAPALAQDLRELADVADEVVVYDTADHLAPGSAAFAATLHPAVTVVSGAWAVDRDRAQQAALAHVGADWALCVLAGERVTAAAQELRDLLQRATDVPAMSVRVDDVVRGTHRSARLLRTTAPGADPGAAACGELPEVPSALLTVRQPVATTARLPRQRGVFDRV</sequence>
<reference evidence="1 2" key="1">
    <citation type="submission" date="2024-07" db="EMBL/GenBank/DDBJ databases">
        <authorList>
            <person name="Thanompreechachai J."/>
            <person name="Duangmal K."/>
        </authorList>
    </citation>
    <scope>NUCLEOTIDE SEQUENCE [LARGE SCALE GENOMIC DNA]</scope>
    <source>
        <strain evidence="1 2">LSe6-4</strain>
    </source>
</reference>
<dbReference type="RefSeq" id="WP_370442292.1">
    <property type="nucleotide sequence ID" value="NZ_JBGFTU010000017.1"/>
</dbReference>
<evidence type="ECO:0000313" key="2">
    <source>
        <dbReference type="Proteomes" id="UP001565927"/>
    </source>
</evidence>
<accession>A0ABV4H6J1</accession>
<proteinExistence type="predicted"/>